<name>A0A672SHA3_SINGR</name>
<evidence type="ECO:0000313" key="1">
    <source>
        <dbReference type="Ensembl" id="ENSSGRP00000101394.1"/>
    </source>
</evidence>
<dbReference type="OMA" id="QVVSHPD"/>
<dbReference type="AlphaFoldDB" id="A0A672SHA3"/>
<organism evidence="1 2">
    <name type="scientific">Sinocyclocheilus grahami</name>
    <name type="common">Dianchi golden-line fish</name>
    <name type="synonym">Barbus grahami</name>
    <dbReference type="NCBI Taxonomy" id="75366"/>
    <lineage>
        <taxon>Eukaryota</taxon>
        <taxon>Metazoa</taxon>
        <taxon>Chordata</taxon>
        <taxon>Craniata</taxon>
        <taxon>Vertebrata</taxon>
        <taxon>Euteleostomi</taxon>
        <taxon>Actinopterygii</taxon>
        <taxon>Neopterygii</taxon>
        <taxon>Teleostei</taxon>
        <taxon>Ostariophysi</taxon>
        <taxon>Cypriniformes</taxon>
        <taxon>Cyprinidae</taxon>
        <taxon>Cyprininae</taxon>
        <taxon>Sinocyclocheilus</taxon>
    </lineage>
</organism>
<proteinExistence type="predicted"/>
<reference evidence="1" key="1">
    <citation type="submission" date="2025-08" db="UniProtKB">
        <authorList>
            <consortium name="Ensembl"/>
        </authorList>
    </citation>
    <scope>IDENTIFICATION</scope>
</reference>
<reference evidence="1" key="2">
    <citation type="submission" date="2025-09" db="UniProtKB">
        <authorList>
            <consortium name="Ensembl"/>
        </authorList>
    </citation>
    <scope>IDENTIFICATION</scope>
</reference>
<dbReference type="Proteomes" id="UP000472262">
    <property type="component" value="Unassembled WGS sequence"/>
</dbReference>
<sequence>MMKASCPINGNVCLLFVEFHSPIKQLASQFNFTALFFKTSYLNILSKGEKKRQLTSLHLLAVLRHVVWADGKEELDVIVTVILGHFFSIGFMRPLNMQTIEQEVVGHADSVGFHGMTLAIVVIPNIPWERRKKLY</sequence>
<keyword evidence="2" id="KW-1185">Reference proteome</keyword>
<dbReference type="InParanoid" id="A0A672SHA3"/>
<dbReference type="Ensembl" id="ENSSGRT00000107826.1">
    <property type="protein sequence ID" value="ENSSGRP00000101394.1"/>
    <property type="gene ID" value="ENSSGRG00000050418.1"/>
</dbReference>
<protein>
    <submittedName>
        <fullName evidence="1">Uncharacterized protein</fullName>
    </submittedName>
</protein>
<evidence type="ECO:0000313" key="2">
    <source>
        <dbReference type="Proteomes" id="UP000472262"/>
    </source>
</evidence>
<accession>A0A672SHA3</accession>